<dbReference type="GO" id="GO:0009143">
    <property type="term" value="P:nucleoside triphosphate catabolic process"/>
    <property type="evidence" value="ECO:0007669"/>
    <property type="project" value="InterPro"/>
</dbReference>
<dbReference type="EMBL" id="BSRA01000016">
    <property type="protein sequence ID" value="GLV14763.1"/>
    <property type="molecule type" value="Genomic_DNA"/>
</dbReference>
<evidence type="ECO:0000313" key="2">
    <source>
        <dbReference type="EMBL" id="SDW87613.1"/>
    </source>
</evidence>
<proteinExistence type="predicted"/>
<dbReference type="STRING" id="89784.SAMN04489725_11832"/>
<keyword evidence="3" id="KW-1185">Reference proteome</keyword>
<dbReference type="GO" id="GO:0047429">
    <property type="term" value="F:nucleoside triphosphate diphosphatase activity"/>
    <property type="evidence" value="ECO:0007669"/>
    <property type="project" value="InterPro"/>
</dbReference>
<name>A0A1H2X3X3_9BACL</name>
<reference evidence="3" key="2">
    <citation type="submission" date="2016-10" db="EMBL/GenBank/DDBJ databases">
        <authorList>
            <person name="Varghese N."/>
        </authorList>
    </citation>
    <scope>NUCLEOTIDE SEQUENCE [LARGE SCALE GENOMIC DNA]</scope>
    <source>
        <strain evidence="3">DSM 12489</strain>
    </source>
</reference>
<dbReference type="AlphaFoldDB" id="A0A1H2X3X3"/>
<accession>A0A1H2X3X3</accession>
<reference evidence="2" key="1">
    <citation type="submission" date="2016-10" db="EMBL/GenBank/DDBJ databases">
        <authorList>
            <person name="de Groot N.N."/>
        </authorList>
    </citation>
    <scope>NUCLEOTIDE SEQUENCE [LARGE SCALE GENOMIC DNA]</scope>
    <source>
        <strain evidence="2">DSM 12489</strain>
    </source>
</reference>
<dbReference type="EMBL" id="FNOJ01000018">
    <property type="protein sequence ID" value="SDW87613.1"/>
    <property type="molecule type" value="Genomic_DNA"/>
</dbReference>
<sequence>MTGMEAETNLTRKLQAVEHDRIELVQQAVEVLRSVQSGNQTLLTEALAGVVGFAYLLGVQMGIAPHRIDREVIAAFQDAPSVDNPRRDEMADIVRHLRGRI</sequence>
<reference evidence="1" key="3">
    <citation type="submission" date="2023-02" db="EMBL/GenBank/DDBJ databases">
        <title>Proposal of a novel subspecies: Alicyclobacillus hesperidum subspecies aegle.</title>
        <authorList>
            <person name="Goto K."/>
            <person name="Fujii T."/>
            <person name="Yasui K."/>
            <person name="Mochida K."/>
            <person name="Kato-Tanaka Y."/>
            <person name="Morohoshi S."/>
            <person name="An S.Y."/>
            <person name="Kasai H."/>
            <person name="Yokota A."/>
        </authorList>
    </citation>
    <scope>NUCLEOTIDE SEQUENCE</scope>
    <source>
        <strain evidence="1">DSM 12766</strain>
    </source>
</reference>
<organism evidence="2 3">
    <name type="scientific">Alicyclobacillus hesperidum</name>
    <dbReference type="NCBI Taxonomy" id="89784"/>
    <lineage>
        <taxon>Bacteria</taxon>
        <taxon>Bacillati</taxon>
        <taxon>Bacillota</taxon>
        <taxon>Bacilli</taxon>
        <taxon>Bacillales</taxon>
        <taxon>Alicyclobacillaceae</taxon>
        <taxon>Alicyclobacillus</taxon>
    </lineage>
</organism>
<dbReference type="InterPro" id="IPR025984">
    <property type="entry name" value="DCTPP"/>
</dbReference>
<dbReference type="Proteomes" id="UP001157137">
    <property type="component" value="Unassembled WGS sequence"/>
</dbReference>
<evidence type="ECO:0000313" key="1">
    <source>
        <dbReference type="EMBL" id="GLV14763.1"/>
    </source>
</evidence>
<protein>
    <submittedName>
        <fullName evidence="2">MazG-like family protein</fullName>
    </submittedName>
</protein>
<dbReference type="Pfam" id="PF12643">
    <property type="entry name" value="MazG-like"/>
    <property type="match status" value="1"/>
</dbReference>
<gene>
    <name evidence="1" type="ORF">Heshes_24470</name>
    <name evidence="2" type="ORF">SAMN04489725_11832</name>
</gene>
<evidence type="ECO:0000313" key="3">
    <source>
        <dbReference type="Proteomes" id="UP000182589"/>
    </source>
</evidence>
<dbReference type="Proteomes" id="UP000182589">
    <property type="component" value="Unassembled WGS sequence"/>
</dbReference>